<accession>A0ACD1A9Z7</accession>
<protein>
    <submittedName>
        <fullName evidence="1">Uncharacterized protein</fullName>
    </submittedName>
</protein>
<keyword evidence="2" id="KW-1185">Reference proteome</keyword>
<dbReference type="EMBL" id="CP042469">
    <property type="protein sequence ID" value="QOX63266.1"/>
    <property type="molecule type" value="Genomic_DNA"/>
</dbReference>
<gene>
    <name evidence="1" type="ORF">FRZ06_07855</name>
</gene>
<name>A0ACD1A9Z7_9FIRM</name>
<evidence type="ECO:0000313" key="1">
    <source>
        <dbReference type="EMBL" id="QOX63266.1"/>
    </source>
</evidence>
<dbReference type="Proteomes" id="UP000594014">
    <property type="component" value="Chromosome"/>
</dbReference>
<sequence length="417" mass="47442">MVLCYIDPNKSMINWIFYMKHMEKRGYSEMKKLLIIVIEGCSLEYISLERTPNIYRIAKNGFCKCVKAAVPTIYNVNHASILTGKFPCEHRITGSVLINPEQRTGDLNPREELRKSQYHFIESQTVFDFMRNKGASTALLSARSEVGESLGRNVDFGICLENTKDILVRFLDMQAPPQPGSLEAATWILEACYKLIKKNTIDMIYCTTNDYMMRNFAPDTPEATLQMKKIDDWLGKIYDLDPDREIYITGGFGINGKPHLINLQKKLRSKGFNAMCKTPHYDQPSKKGAVIEIGMQFLFLNQEPAGSSSGASNSEEERLIKFLEAEPYIDMISPRAEAMKRYNLPEDMIGDYVVFAAEGYTFADFEGEELELDGFRSNGSLHERAIPLIAVNADDAPEKFRYSRDIVKLIMERSAVD</sequence>
<reference evidence="1" key="1">
    <citation type="submission" date="2019-08" db="EMBL/GenBank/DDBJ databases">
        <title>Genome sequence of Clostridiales bacterium MT110.</title>
        <authorList>
            <person name="Cao J."/>
        </authorList>
    </citation>
    <scope>NUCLEOTIDE SEQUENCE</scope>
    <source>
        <strain evidence="1">MT110</strain>
    </source>
</reference>
<organism evidence="1 2">
    <name type="scientific">Anoxybacterium hadale</name>
    <dbReference type="NCBI Taxonomy" id="3408580"/>
    <lineage>
        <taxon>Bacteria</taxon>
        <taxon>Bacillati</taxon>
        <taxon>Bacillota</taxon>
        <taxon>Clostridia</taxon>
        <taxon>Peptostreptococcales</taxon>
        <taxon>Anaerovoracaceae</taxon>
        <taxon>Anoxybacterium</taxon>
    </lineage>
</organism>
<evidence type="ECO:0000313" key="2">
    <source>
        <dbReference type="Proteomes" id="UP000594014"/>
    </source>
</evidence>
<proteinExistence type="predicted"/>